<name>F0WZ01_9STRA</name>
<reference evidence="1" key="2">
    <citation type="submission" date="2011-02" db="EMBL/GenBank/DDBJ databases">
        <authorList>
            <person name="MacLean D."/>
        </authorList>
    </citation>
    <scope>NUCLEOTIDE SEQUENCE</scope>
</reference>
<gene>
    <name evidence="1" type="primary">AlNc14C405G11411</name>
    <name evidence="1" type="ORF">ALNC14_128590</name>
</gene>
<organism evidence="1">
    <name type="scientific">Albugo laibachii Nc14</name>
    <dbReference type="NCBI Taxonomy" id="890382"/>
    <lineage>
        <taxon>Eukaryota</taxon>
        <taxon>Sar</taxon>
        <taxon>Stramenopiles</taxon>
        <taxon>Oomycota</taxon>
        <taxon>Peronosporomycetes</taxon>
        <taxon>Albuginales</taxon>
        <taxon>Albuginaceae</taxon>
        <taxon>Albugo</taxon>
    </lineage>
</organism>
<reference evidence="1" key="1">
    <citation type="journal article" date="2011" name="PLoS Biol.">
        <title>Gene gain and loss during evolution of obligate parasitism in the white rust pathogen of Arabidopsis thaliana.</title>
        <authorList>
            <person name="Kemen E."/>
            <person name="Gardiner A."/>
            <person name="Schultz-Larsen T."/>
            <person name="Kemen A.C."/>
            <person name="Balmuth A.L."/>
            <person name="Robert-Seilaniantz A."/>
            <person name="Bailey K."/>
            <person name="Holub E."/>
            <person name="Studholme D.J."/>
            <person name="Maclean D."/>
            <person name="Jones J.D."/>
        </authorList>
    </citation>
    <scope>NUCLEOTIDE SEQUENCE</scope>
</reference>
<dbReference type="HOGENOM" id="CLU_1268892_0_0_1"/>
<sequence>MNSPGFFLVRHIPKRRSDCLECYPVNVARILSPVTFLIALLTNLEVAHDSKCPFNKRSGCVELEIMPDFMCEFELGRVKVDFDLNLPSNEENSRSPITNLRKRKPVQVAKVVLFMWHIQEPENTEGVAELHECFLCLTRKCKVVLISVIKRYLWMVVSNQAKQISNCDQCVGKLMERAEFAYNQFLRQVPALDVNVFFATDGSKKRKRTQKSYQAGGK</sequence>
<dbReference type="AlphaFoldDB" id="F0WZ01"/>
<protein>
    <submittedName>
        <fullName evidence="1">AlNc14C405G11411 protein</fullName>
    </submittedName>
</protein>
<evidence type="ECO:0000313" key="1">
    <source>
        <dbReference type="EMBL" id="CCA26715.1"/>
    </source>
</evidence>
<dbReference type="EMBL" id="FR824448">
    <property type="protein sequence ID" value="CCA26715.1"/>
    <property type="molecule type" value="Genomic_DNA"/>
</dbReference>
<accession>F0WZ01</accession>
<proteinExistence type="predicted"/>